<gene>
    <name evidence="3" type="ORF">PNOK_0245400</name>
</gene>
<evidence type="ECO:0000256" key="2">
    <source>
        <dbReference type="SAM" id="MobiDB-lite"/>
    </source>
</evidence>
<feature type="region of interest" description="Disordered" evidence="2">
    <location>
        <begin position="38"/>
        <end position="109"/>
    </location>
</feature>
<dbReference type="SUPFAM" id="SSF49777">
    <property type="entry name" value="PEBP-like"/>
    <property type="match status" value="1"/>
</dbReference>
<comment type="caution">
    <text evidence="3">The sequence shown here is derived from an EMBL/GenBank/DDBJ whole genome shotgun (WGS) entry which is preliminary data.</text>
</comment>
<evidence type="ECO:0000256" key="1">
    <source>
        <dbReference type="SAM" id="Coils"/>
    </source>
</evidence>
<dbReference type="PANTHER" id="PTHR11362:SF82">
    <property type="entry name" value="PHOSPHATIDYLETHANOLAMINE-BINDING PROTEIN 4"/>
    <property type="match status" value="1"/>
</dbReference>
<evidence type="ECO:0000313" key="3">
    <source>
        <dbReference type="EMBL" id="PAV22497.1"/>
    </source>
</evidence>
<dbReference type="STRING" id="2282107.A0A286USE1"/>
<dbReference type="AlphaFoldDB" id="A0A286USE1"/>
<evidence type="ECO:0000313" key="4">
    <source>
        <dbReference type="Proteomes" id="UP000217199"/>
    </source>
</evidence>
<name>A0A286USE1_9AGAM</name>
<dbReference type="OrthoDB" id="2153661at2759"/>
<dbReference type="Gene3D" id="3.90.280.10">
    <property type="entry name" value="PEBP-like"/>
    <property type="match status" value="1"/>
</dbReference>
<dbReference type="EMBL" id="NBII01000002">
    <property type="protein sequence ID" value="PAV22497.1"/>
    <property type="molecule type" value="Genomic_DNA"/>
</dbReference>
<organism evidence="3 4">
    <name type="scientific">Pyrrhoderma noxium</name>
    <dbReference type="NCBI Taxonomy" id="2282107"/>
    <lineage>
        <taxon>Eukaryota</taxon>
        <taxon>Fungi</taxon>
        <taxon>Dikarya</taxon>
        <taxon>Basidiomycota</taxon>
        <taxon>Agaricomycotina</taxon>
        <taxon>Agaricomycetes</taxon>
        <taxon>Hymenochaetales</taxon>
        <taxon>Hymenochaetaceae</taxon>
        <taxon>Pyrrhoderma</taxon>
    </lineage>
</organism>
<dbReference type="CDD" id="cd00866">
    <property type="entry name" value="PEBP_euk"/>
    <property type="match status" value="1"/>
</dbReference>
<dbReference type="Gene3D" id="1.20.58.1180">
    <property type="match status" value="1"/>
</dbReference>
<feature type="compositionally biased region" description="Low complexity" evidence="2">
    <location>
        <begin position="53"/>
        <end position="69"/>
    </location>
</feature>
<sequence>MLVTRTTSRTFALVQRRAAVGNGASNVLVRLNGTTATASTGAGAGESVPPPQTQTQITTTTSNGTLTPQSAKSITASSTSNIDSPSPSSSSTFETQKTEDVAKITPPKKASTFRYRPSISLTNPRKWTRPVGVGKLPVYDEALKVIREDSKKIKAELEAVRAEVKRLEGATENKNVKGELEELRKKEKILEIQSEINLPQVRWGVANGMADMTKPVHRHLAEQKWRKQGDLDLLMERIYQMNVVPDVLPAVHPSIDLRLTFPEPPPSNTYLRTRTRRKHKPVEPGVYLVPEQTRRAPRMYATVFHPEERYYTLVMLDPDVPDPENQSFTTYLHWMVPNIKLSAGSSGALTQPTPVKYVPPHPQKGSPYHRYCLFLLPHVNATEGLPPAAYSALTGSGNEGVADARRGFNLREFSEQWGFDGGNGGGAFMWREVWDESVSDIYRHTLKQDEPVYGIPPQRDAYAEVKSMRKYVKY</sequence>
<reference evidence="3 4" key="1">
    <citation type="journal article" date="2017" name="Mol. Ecol.">
        <title>Comparative and population genomic landscape of Phellinus noxius: A hypervariable fungus causing root rot in trees.</title>
        <authorList>
            <person name="Chung C.L."/>
            <person name="Lee T.J."/>
            <person name="Akiba M."/>
            <person name="Lee H.H."/>
            <person name="Kuo T.H."/>
            <person name="Liu D."/>
            <person name="Ke H.M."/>
            <person name="Yokoi T."/>
            <person name="Roa M.B."/>
            <person name="Lu M.J."/>
            <person name="Chang Y.Y."/>
            <person name="Ann P.J."/>
            <person name="Tsai J.N."/>
            <person name="Chen C.Y."/>
            <person name="Tzean S.S."/>
            <person name="Ota Y."/>
            <person name="Hattori T."/>
            <person name="Sahashi N."/>
            <person name="Liou R.F."/>
            <person name="Kikuchi T."/>
            <person name="Tsai I.J."/>
        </authorList>
    </citation>
    <scope>NUCLEOTIDE SEQUENCE [LARGE SCALE GENOMIC DNA]</scope>
    <source>
        <strain evidence="3 4">FFPRI411160</strain>
    </source>
</reference>
<dbReference type="Pfam" id="PF01161">
    <property type="entry name" value="PBP"/>
    <property type="match status" value="1"/>
</dbReference>
<dbReference type="InterPro" id="IPR036610">
    <property type="entry name" value="PEBP-like_sf"/>
</dbReference>
<dbReference type="FunCoup" id="A0A286USE1">
    <property type="interactions" value="12"/>
</dbReference>
<keyword evidence="4" id="KW-1185">Reference proteome</keyword>
<dbReference type="Proteomes" id="UP000217199">
    <property type="component" value="Unassembled WGS sequence"/>
</dbReference>
<dbReference type="InParanoid" id="A0A286USE1"/>
<proteinExistence type="predicted"/>
<feature type="coiled-coil region" evidence="1">
    <location>
        <begin position="143"/>
        <end position="193"/>
    </location>
</feature>
<dbReference type="InterPro" id="IPR008914">
    <property type="entry name" value="PEBP"/>
</dbReference>
<keyword evidence="1" id="KW-0175">Coiled coil</keyword>
<dbReference type="InterPro" id="IPR035810">
    <property type="entry name" value="PEBP_euk"/>
</dbReference>
<feature type="compositionally biased region" description="Low complexity" evidence="2">
    <location>
        <begin position="77"/>
        <end position="92"/>
    </location>
</feature>
<protein>
    <submittedName>
        <fullName evidence="3">PEBP</fullName>
    </submittedName>
</protein>
<accession>A0A286USE1</accession>
<dbReference type="PANTHER" id="PTHR11362">
    <property type="entry name" value="PHOSPHATIDYLETHANOLAMINE-BINDING PROTEIN"/>
    <property type="match status" value="1"/>
</dbReference>